<keyword evidence="4" id="KW-1185">Reference proteome</keyword>
<reference evidence="3 4" key="1">
    <citation type="submission" date="2024-05" db="EMBL/GenBank/DDBJ databases">
        <authorList>
            <person name="Wallberg A."/>
        </authorList>
    </citation>
    <scope>NUCLEOTIDE SEQUENCE [LARGE SCALE GENOMIC DNA]</scope>
</reference>
<evidence type="ECO:0000256" key="2">
    <source>
        <dbReference type="SAM" id="SignalP"/>
    </source>
</evidence>
<evidence type="ECO:0000313" key="4">
    <source>
        <dbReference type="Proteomes" id="UP001497623"/>
    </source>
</evidence>
<keyword evidence="1" id="KW-0812">Transmembrane</keyword>
<feature type="chain" id="PRO_5043696543" evidence="2">
    <location>
        <begin position="22"/>
        <end position="311"/>
    </location>
</feature>
<evidence type="ECO:0000256" key="1">
    <source>
        <dbReference type="SAM" id="Phobius"/>
    </source>
</evidence>
<keyword evidence="1" id="KW-1133">Transmembrane helix</keyword>
<evidence type="ECO:0000313" key="3">
    <source>
        <dbReference type="EMBL" id="CAL4074392.1"/>
    </source>
</evidence>
<protein>
    <submittedName>
        <fullName evidence="3">Uncharacterized protein</fullName>
    </submittedName>
</protein>
<proteinExistence type="predicted"/>
<name>A0AAV2Q9M0_MEGNR</name>
<sequence>MKLVILLLLPIAALQTKIGNASPQLQVLTNGIGTNNEIIATFPEGKLISKRETQRISYNGDNHDKDYNVTSNINGHVHIRKILKPILSKKPQRKLKRRLVSKSRISKMPSRRKVYMKRRRVYRKHKINNTYIDKSEINSTSNSKHNSTINNHAIPQTYMVYTHNHTLGDIHKSISAPQGVNKNHIPPKSSMPIVNTPPGDSFEKSSNSNILLSVHSPKKKTFSKTSKLTTIVRKDEVYNSRTEDNNRAYTTSSTTASTTAGHGGYGKLRMATVLAVVTAMLLMPFLALWLAAVMSAARGQIYTPDDRELLL</sequence>
<dbReference type="EMBL" id="CAXKWB010004602">
    <property type="protein sequence ID" value="CAL4074392.1"/>
    <property type="molecule type" value="Genomic_DNA"/>
</dbReference>
<keyword evidence="1" id="KW-0472">Membrane</keyword>
<comment type="caution">
    <text evidence="3">The sequence shown here is derived from an EMBL/GenBank/DDBJ whole genome shotgun (WGS) entry which is preliminary data.</text>
</comment>
<gene>
    <name evidence="3" type="ORF">MNOR_LOCUS9488</name>
</gene>
<dbReference type="Proteomes" id="UP001497623">
    <property type="component" value="Unassembled WGS sequence"/>
</dbReference>
<organism evidence="3 4">
    <name type="scientific">Meganyctiphanes norvegica</name>
    <name type="common">Northern krill</name>
    <name type="synonym">Thysanopoda norvegica</name>
    <dbReference type="NCBI Taxonomy" id="48144"/>
    <lineage>
        <taxon>Eukaryota</taxon>
        <taxon>Metazoa</taxon>
        <taxon>Ecdysozoa</taxon>
        <taxon>Arthropoda</taxon>
        <taxon>Crustacea</taxon>
        <taxon>Multicrustacea</taxon>
        <taxon>Malacostraca</taxon>
        <taxon>Eumalacostraca</taxon>
        <taxon>Eucarida</taxon>
        <taxon>Euphausiacea</taxon>
        <taxon>Euphausiidae</taxon>
        <taxon>Meganyctiphanes</taxon>
    </lineage>
</organism>
<keyword evidence="2" id="KW-0732">Signal</keyword>
<feature type="transmembrane region" description="Helical" evidence="1">
    <location>
        <begin position="270"/>
        <end position="292"/>
    </location>
</feature>
<feature type="signal peptide" evidence="2">
    <location>
        <begin position="1"/>
        <end position="21"/>
    </location>
</feature>
<accession>A0AAV2Q9M0</accession>
<dbReference type="AlphaFoldDB" id="A0AAV2Q9M0"/>